<gene>
    <name evidence="1" type="ordered locus">HPL003_11010</name>
</gene>
<dbReference type="eggNOG" id="ENOG503064J">
    <property type="taxonomic scope" value="Bacteria"/>
</dbReference>
<evidence type="ECO:0000313" key="1">
    <source>
        <dbReference type="EMBL" id="AET58961.1"/>
    </source>
</evidence>
<evidence type="ECO:0000313" key="2">
    <source>
        <dbReference type="Proteomes" id="UP000005876"/>
    </source>
</evidence>
<protein>
    <recommendedName>
        <fullName evidence="3">DUF1433 domain-containing protein</fullName>
    </recommendedName>
</protein>
<reference key="2">
    <citation type="submission" date="2011-11" db="EMBL/GenBank/DDBJ databases">
        <authorList>
            <person name="Shin S.H."/>
            <person name="Kim S."/>
            <person name="Kim J.Y."/>
        </authorList>
    </citation>
    <scope>NUCLEOTIDE SEQUENCE</scope>
    <source>
        <strain>HPL-003</strain>
    </source>
</reference>
<sequence length="98" mass="11158">MNKDEDAELISKAKTTAVQYLKEKYKLDVEITYAKKMPTYVNSKIDLRGHVIGHEKQEFSISVDYTTQKASGLGINPELEKVLIQNGTYPNTQNHLDK</sequence>
<evidence type="ECO:0008006" key="3">
    <source>
        <dbReference type="Google" id="ProtNLM"/>
    </source>
</evidence>
<dbReference type="HOGENOM" id="CLU_160663_0_0_9"/>
<dbReference type="AlphaFoldDB" id="G7VXC0"/>
<dbReference type="EMBL" id="CP003107">
    <property type="protein sequence ID" value="AET58961.1"/>
    <property type="molecule type" value="Genomic_DNA"/>
</dbReference>
<dbReference type="RefSeq" id="WP_014279694.1">
    <property type="nucleotide sequence ID" value="NC_016641.1"/>
</dbReference>
<dbReference type="Proteomes" id="UP000005876">
    <property type="component" value="Chromosome"/>
</dbReference>
<name>G7VXC0_PAETH</name>
<dbReference type="STRING" id="985665.HPL003_11010"/>
<reference evidence="1 2" key="3">
    <citation type="journal article" date="2012" name="J. Bacteriol.">
        <title>Genome Sequence of Paenibacillus terrae HPL-003, a Xylanase-Producing Bacterium Isolated from Soil Found in Forest Residue.</title>
        <authorList>
            <person name="Shin S.H."/>
            <person name="Kim S."/>
            <person name="Kim J.Y."/>
            <person name="Song H.Y."/>
            <person name="Cho S.J."/>
            <person name="Kim D.R."/>
            <person name="Lee K.I."/>
            <person name="Lim H.K."/>
            <person name="Park N.J."/>
            <person name="Hwang I.T."/>
            <person name="Yang K.S."/>
        </authorList>
    </citation>
    <scope>NUCLEOTIDE SEQUENCE [LARGE SCALE GENOMIC DNA]</scope>
    <source>
        <strain evidence="1 2">HPL-003</strain>
    </source>
</reference>
<dbReference type="KEGG" id="pta:HPL003_11010"/>
<accession>G7VXC0</accession>
<organism evidence="1 2">
    <name type="scientific">Paenibacillus terrae (strain HPL-003)</name>
    <dbReference type="NCBI Taxonomy" id="985665"/>
    <lineage>
        <taxon>Bacteria</taxon>
        <taxon>Bacillati</taxon>
        <taxon>Bacillota</taxon>
        <taxon>Bacilli</taxon>
        <taxon>Bacillales</taxon>
        <taxon>Paenibacillaceae</taxon>
        <taxon>Paenibacillus</taxon>
    </lineage>
</organism>
<reference evidence="2" key="1">
    <citation type="submission" date="2011-11" db="EMBL/GenBank/DDBJ databases">
        <title>Complete sequence of Paenibacillus terrae HPL-003.</title>
        <authorList>
            <person name="Shin S.H."/>
            <person name="Kim S."/>
            <person name="Kim J.Y."/>
        </authorList>
    </citation>
    <scope>NUCLEOTIDE SEQUENCE [LARGE SCALE GENOMIC DNA]</scope>
    <source>
        <strain evidence="2">HPL-003</strain>
    </source>
</reference>
<proteinExistence type="predicted"/>